<dbReference type="AlphaFoldDB" id="A0A2K5DJK6"/>
<sequence length="278" mass="29613">ADAAAPAESADHGNARKAKPRCKPAPSRRGRPSPRPQPSPTPGPVQYVQWWRPAPRTRLRELRPRPDPAKPQRDVSKACSRPAWPGDTALGRDPSCAGNDCTKPGLWRAPNPGSIWIPVDIRIAPPEHPESPWGSPGQRARPAGRPAAQELADPCTPETPLTALSPCREGSAMMDGQLGLQVPDSKPSRGNPEPRPSAFKPLTKNGVVASFVPRPGPLKPSLGSWSLSAFDDARPFMLVQPAPSAVWALWEARPPSCGSCSTVSFALQDTQSAGPFGS</sequence>
<evidence type="ECO:0000313" key="3">
    <source>
        <dbReference type="Proteomes" id="UP000233020"/>
    </source>
</evidence>
<keyword evidence="3" id="KW-1185">Reference proteome</keyword>
<feature type="compositionally biased region" description="Basic residues" evidence="1">
    <location>
        <begin position="15"/>
        <end position="32"/>
    </location>
</feature>
<evidence type="ECO:0000313" key="2">
    <source>
        <dbReference type="Ensembl" id="ENSANAP00000021155.1"/>
    </source>
</evidence>
<reference evidence="2" key="1">
    <citation type="submission" date="2025-08" db="UniProtKB">
        <authorList>
            <consortium name="Ensembl"/>
        </authorList>
    </citation>
    <scope>IDENTIFICATION</scope>
</reference>
<dbReference type="Proteomes" id="UP000233020">
    <property type="component" value="Unplaced"/>
</dbReference>
<evidence type="ECO:0000256" key="1">
    <source>
        <dbReference type="SAM" id="MobiDB-lite"/>
    </source>
</evidence>
<protein>
    <submittedName>
        <fullName evidence="2">POM121 transmembrane nucleoporin like 12</fullName>
    </submittedName>
</protein>
<feature type="compositionally biased region" description="Low complexity" evidence="1">
    <location>
        <begin position="136"/>
        <end position="149"/>
    </location>
</feature>
<dbReference type="STRING" id="37293.ENSANAP00000021155"/>
<feature type="region of interest" description="Disordered" evidence="1">
    <location>
        <begin position="1"/>
        <end position="96"/>
    </location>
</feature>
<dbReference type="Ensembl" id="ENSANAT00000039041.1">
    <property type="protein sequence ID" value="ENSANAP00000021155.1"/>
    <property type="gene ID" value="ENSANAG00000028384.1"/>
</dbReference>
<accession>A0A2K5DJK6</accession>
<organism evidence="2 3">
    <name type="scientific">Aotus nancymaae</name>
    <name type="common">Ma's night monkey</name>
    <dbReference type="NCBI Taxonomy" id="37293"/>
    <lineage>
        <taxon>Eukaryota</taxon>
        <taxon>Metazoa</taxon>
        <taxon>Chordata</taxon>
        <taxon>Craniata</taxon>
        <taxon>Vertebrata</taxon>
        <taxon>Euteleostomi</taxon>
        <taxon>Mammalia</taxon>
        <taxon>Eutheria</taxon>
        <taxon>Euarchontoglires</taxon>
        <taxon>Primates</taxon>
        <taxon>Haplorrhini</taxon>
        <taxon>Platyrrhini</taxon>
        <taxon>Aotidae</taxon>
        <taxon>Aotus</taxon>
    </lineage>
</organism>
<feature type="compositionally biased region" description="Basic and acidic residues" evidence="1">
    <location>
        <begin position="58"/>
        <end position="76"/>
    </location>
</feature>
<dbReference type="OMA" id="CAWEGCM"/>
<reference evidence="2" key="2">
    <citation type="submission" date="2025-09" db="UniProtKB">
        <authorList>
            <consortium name="Ensembl"/>
        </authorList>
    </citation>
    <scope>IDENTIFICATION</scope>
</reference>
<feature type="compositionally biased region" description="Pro residues" evidence="1">
    <location>
        <begin position="33"/>
        <end position="43"/>
    </location>
</feature>
<gene>
    <name evidence="2" type="primary">POM121L12</name>
</gene>
<dbReference type="GeneTree" id="ENSGT00940000153253"/>
<feature type="region of interest" description="Disordered" evidence="1">
    <location>
        <begin position="124"/>
        <end position="202"/>
    </location>
</feature>
<name>A0A2K5DJK6_AOTNA</name>
<proteinExistence type="predicted"/>
<dbReference type="Pfam" id="PF15229">
    <property type="entry name" value="POM121"/>
    <property type="match status" value="1"/>
</dbReference>